<evidence type="ECO:0000313" key="3">
    <source>
        <dbReference type="EMBL" id="KAL0279898.1"/>
    </source>
</evidence>
<dbReference type="EMBL" id="JARGDH010000001">
    <property type="protein sequence ID" value="KAL0279898.1"/>
    <property type="molecule type" value="Genomic_DNA"/>
</dbReference>
<organism evidence="3">
    <name type="scientific">Menopon gallinae</name>
    <name type="common">poultry shaft louse</name>
    <dbReference type="NCBI Taxonomy" id="328185"/>
    <lineage>
        <taxon>Eukaryota</taxon>
        <taxon>Metazoa</taxon>
        <taxon>Ecdysozoa</taxon>
        <taxon>Arthropoda</taxon>
        <taxon>Hexapoda</taxon>
        <taxon>Insecta</taxon>
        <taxon>Pterygota</taxon>
        <taxon>Neoptera</taxon>
        <taxon>Paraneoptera</taxon>
        <taxon>Psocodea</taxon>
        <taxon>Troctomorpha</taxon>
        <taxon>Phthiraptera</taxon>
        <taxon>Amblycera</taxon>
        <taxon>Menoponidae</taxon>
        <taxon>Menopon</taxon>
    </lineage>
</organism>
<sequence>MIEDLAKDYSNYIKVDFHPELQNVQDTIDDMLTRLDEFENLVNMVRTDGQLCVDLSIPQILKCKQTLDCLCGRIDNLEQFVNRVKSDMEIVESQVEEAEQDVGQNVRSFKNIFKPLFFQSAETPPRRSGRTPTYEPPTLFSTSSYFTPEEDGSSVDKT</sequence>
<feature type="compositionally biased region" description="Acidic residues" evidence="2">
    <location>
        <begin position="148"/>
        <end position="158"/>
    </location>
</feature>
<dbReference type="GO" id="GO:0031083">
    <property type="term" value="C:BLOC-1 complex"/>
    <property type="evidence" value="ECO:0007669"/>
    <property type="project" value="TreeGrafter"/>
</dbReference>
<dbReference type="PANTHER" id="PTHR16230:SF3">
    <property type="entry name" value="BIOGENESIS OF LYSOSOMAL ORGANELLES COMPLEX-1, SUBUNIT 4, CAPPUCCINO"/>
    <property type="match status" value="1"/>
</dbReference>
<dbReference type="AlphaFoldDB" id="A0AAW2IDJ7"/>
<name>A0AAW2IDJ7_9NEOP</name>
<feature type="region of interest" description="Disordered" evidence="2">
    <location>
        <begin position="120"/>
        <end position="158"/>
    </location>
</feature>
<protein>
    <recommendedName>
        <fullName evidence="4">Biogenesis of lysosome-related organelles complex 1 subunit 4</fullName>
    </recommendedName>
</protein>
<dbReference type="InterPro" id="IPR024857">
    <property type="entry name" value="Cappuccino"/>
</dbReference>
<dbReference type="PANTHER" id="PTHR16230">
    <property type="entry name" value="CAPPUCCINO"/>
    <property type="match status" value="1"/>
</dbReference>
<comment type="caution">
    <text evidence="3">The sequence shown here is derived from an EMBL/GenBank/DDBJ whole genome shotgun (WGS) entry which is preliminary data.</text>
</comment>
<accession>A0AAW2IDJ7</accession>
<proteinExistence type="predicted"/>
<evidence type="ECO:0000256" key="2">
    <source>
        <dbReference type="SAM" id="MobiDB-lite"/>
    </source>
</evidence>
<keyword evidence="1" id="KW-0175">Coiled coil</keyword>
<gene>
    <name evidence="3" type="ORF">PYX00_001361</name>
</gene>
<reference evidence="3" key="1">
    <citation type="journal article" date="2024" name="Gigascience">
        <title>Chromosome-level genome of the poultry shaft louse Menopon gallinae provides insight into the host-switching and adaptive evolution of parasitic lice.</title>
        <authorList>
            <person name="Xu Y."/>
            <person name="Ma L."/>
            <person name="Liu S."/>
            <person name="Liang Y."/>
            <person name="Liu Q."/>
            <person name="He Z."/>
            <person name="Tian L."/>
            <person name="Duan Y."/>
            <person name="Cai W."/>
            <person name="Li H."/>
            <person name="Song F."/>
        </authorList>
    </citation>
    <scope>NUCLEOTIDE SEQUENCE</scope>
    <source>
        <strain evidence="3">Cailab_2023a</strain>
    </source>
</reference>
<evidence type="ECO:0000256" key="1">
    <source>
        <dbReference type="SAM" id="Coils"/>
    </source>
</evidence>
<evidence type="ECO:0008006" key="4">
    <source>
        <dbReference type="Google" id="ProtNLM"/>
    </source>
</evidence>
<feature type="coiled-coil region" evidence="1">
    <location>
        <begin position="74"/>
        <end position="101"/>
    </location>
</feature>